<dbReference type="EMBL" id="HBJA01056573">
    <property type="protein sequence ID" value="CAE0808869.1"/>
    <property type="molecule type" value="Transcribed_RNA"/>
</dbReference>
<sequence length="145" mass="15131">MGYVYGPLITEDSARHSCSTFLDPAEGGSGVPLKGSVQAVGLTVHHTSSPSKPMLPRSSTATTTGEARHTRPADGGVGWTRRHACAPLGIHSPLGRRQGSSGALDRGHRAVLSLVVADFVGWRAKETPTPSCPPRSPPETTPFLG</sequence>
<reference evidence="2" key="1">
    <citation type="submission" date="2021-01" db="EMBL/GenBank/DDBJ databases">
        <authorList>
            <person name="Corre E."/>
            <person name="Pelletier E."/>
            <person name="Niang G."/>
            <person name="Scheremetjew M."/>
            <person name="Finn R."/>
            <person name="Kale V."/>
            <person name="Holt S."/>
            <person name="Cochrane G."/>
            <person name="Meng A."/>
            <person name="Brown T."/>
            <person name="Cohen L."/>
        </authorList>
    </citation>
    <scope>NUCLEOTIDE SEQUENCE</scope>
    <source>
        <strain evidence="2">CCMP1594</strain>
    </source>
</reference>
<dbReference type="AlphaFoldDB" id="A0A7S4CWN7"/>
<accession>A0A7S4CWN7</accession>
<organism evidence="2">
    <name type="scientific">Eutreptiella gymnastica</name>
    <dbReference type="NCBI Taxonomy" id="73025"/>
    <lineage>
        <taxon>Eukaryota</taxon>
        <taxon>Discoba</taxon>
        <taxon>Euglenozoa</taxon>
        <taxon>Euglenida</taxon>
        <taxon>Spirocuta</taxon>
        <taxon>Euglenophyceae</taxon>
        <taxon>Eutreptiales</taxon>
        <taxon>Eutreptiaceae</taxon>
        <taxon>Eutreptiella</taxon>
    </lineage>
</organism>
<proteinExistence type="predicted"/>
<feature type="compositionally biased region" description="Polar residues" evidence="1">
    <location>
        <begin position="45"/>
        <end position="65"/>
    </location>
</feature>
<feature type="region of interest" description="Disordered" evidence="1">
    <location>
        <begin position="125"/>
        <end position="145"/>
    </location>
</feature>
<feature type="compositionally biased region" description="Pro residues" evidence="1">
    <location>
        <begin position="130"/>
        <end position="145"/>
    </location>
</feature>
<evidence type="ECO:0000313" key="2">
    <source>
        <dbReference type="EMBL" id="CAE0808869.1"/>
    </source>
</evidence>
<evidence type="ECO:0000256" key="1">
    <source>
        <dbReference type="SAM" id="MobiDB-lite"/>
    </source>
</evidence>
<protein>
    <submittedName>
        <fullName evidence="2">Uncharacterized protein</fullName>
    </submittedName>
</protein>
<name>A0A7S4CWN7_9EUGL</name>
<feature type="region of interest" description="Disordered" evidence="1">
    <location>
        <begin position="45"/>
        <end position="80"/>
    </location>
</feature>
<gene>
    <name evidence="2" type="ORF">EGYM00163_LOCUS20000</name>
</gene>